<keyword evidence="3" id="KW-1185">Reference proteome</keyword>
<gene>
    <name evidence="2" type="ORF">H1011_01320</name>
</gene>
<name>A0A832V0C0_9ARCH</name>
<dbReference type="Proteomes" id="UP000604391">
    <property type="component" value="Unassembled WGS sequence"/>
</dbReference>
<evidence type="ECO:0000313" key="2">
    <source>
        <dbReference type="EMBL" id="HIJ99447.1"/>
    </source>
</evidence>
<organism evidence="2 3">
    <name type="scientific">Candidatus Undinarchaeum marinum</name>
    <dbReference type="NCBI Taxonomy" id="2756141"/>
    <lineage>
        <taxon>Archaea</taxon>
        <taxon>Candidatus Undinarchaeota</taxon>
        <taxon>Candidatus Undinarchaeia</taxon>
        <taxon>Candidatus Undinarchaeales</taxon>
        <taxon>Candidatus Undinarchaeaceae</taxon>
        <taxon>Candidatus Undinarchaeum</taxon>
    </lineage>
</organism>
<feature type="transmembrane region" description="Helical" evidence="1">
    <location>
        <begin position="9"/>
        <end position="26"/>
    </location>
</feature>
<keyword evidence="1" id="KW-0472">Membrane</keyword>
<protein>
    <submittedName>
        <fullName evidence="2">Uncharacterized protein</fullName>
    </submittedName>
</protein>
<proteinExistence type="predicted"/>
<sequence>MNINKANKILRYSSLAAIVLVLLTGVSLNWNFFITISIVFAILLVRISMLLYFIRIK</sequence>
<dbReference type="EMBL" id="DVAD01000007">
    <property type="protein sequence ID" value="HIJ99447.1"/>
    <property type="molecule type" value="Genomic_DNA"/>
</dbReference>
<feature type="transmembrane region" description="Helical" evidence="1">
    <location>
        <begin position="32"/>
        <end position="54"/>
    </location>
</feature>
<keyword evidence="1" id="KW-0812">Transmembrane</keyword>
<evidence type="ECO:0000256" key="1">
    <source>
        <dbReference type="SAM" id="Phobius"/>
    </source>
</evidence>
<reference evidence="2 3" key="1">
    <citation type="journal article" name="Nat. Commun.">
        <title>Undinarchaeota illuminate DPANN phylogeny and the impact of gene transfer on archaeal evolution.</title>
        <authorList>
            <person name="Dombrowski N."/>
            <person name="Williams T.A."/>
            <person name="Sun J."/>
            <person name="Woodcroft B.J."/>
            <person name="Lee J.H."/>
            <person name="Minh B.Q."/>
            <person name="Rinke C."/>
            <person name="Spang A."/>
        </authorList>
    </citation>
    <scope>NUCLEOTIDE SEQUENCE [LARGE SCALE GENOMIC DNA]</scope>
    <source>
        <strain evidence="2">MAG_bin17</strain>
    </source>
</reference>
<keyword evidence="1" id="KW-1133">Transmembrane helix</keyword>
<accession>A0A832V0C0</accession>
<evidence type="ECO:0000313" key="3">
    <source>
        <dbReference type="Proteomes" id="UP000604391"/>
    </source>
</evidence>
<comment type="caution">
    <text evidence="2">The sequence shown here is derived from an EMBL/GenBank/DDBJ whole genome shotgun (WGS) entry which is preliminary data.</text>
</comment>
<dbReference type="AlphaFoldDB" id="A0A832V0C0"/>